<evidence type="ECO:0000259" key="1">
    <source>
        <dbReference type="Pfam" id="PF24746"/>
    </source>
</evidence>
<dbReference type="EMBL" id="CP117417">
    <property type="protein sequence ID" value="WCT78628.1"/>
    <property type="molecule type" value="Genomic_DNA"/>
</dbReference>
<accession>A0ABY7TZE3</accession>
<protein>
    <recommendedName>
        <fullName evidence="1">DUF7694 domain-containing protein</fullName>
    </recommendedName>
</protein>
<name>A0ABY7TZE3_9SPHN</name>
<keyword evidence="3" id="KW-1185">Reference proteome</keyword>
<dbReference type="Pfam" id="PF24746">
    <property type="entry name" value="DUF7694"/>
    <property type="match status" value="1"/>
</dbReference>
<reference evidence="2 3" key="1">
    <citation type="submission" date="2023-02" db="EMBL/GenBank/DDBJ databases">
        <title>Genome sequence of Novosphingobium humi KACC 19094.</title>
        <authorList>
            <person name="Kim S."/>
            <person name="Heo J."/>
            <person name="Kwon S.-W."/>
        </authorList>
    </citation>
    <scope>NUCLEOTIDE SEQUENCE [LARGE SCALE GENOMIC DNA]</scope>
    <source>
        <strain evidence="2 3">KACC 19094</strain>
    </source>
</reference>
<dbReference type="Proteomes" id="UP001218231">
    <property type="component" value="Chromosome"/>
</dbReference>
<evidence type="ECO:0000313" key="3">
    <source>
        <dbReference type="Proteomes" id="UP001218231"/>
    </source>
</evidence>
<feature type="domain" description="DUF7694" evidence="1">
    <location>
        <begin position="55"/>
        <end position="114"/>
    </location>
</feature>
<organism evidence="2 3">
    <name type="scientific">Novosphingobium humi</name>
    <dbReference type="NCBI Taxonomy" id="2282397"/>
    <lineage>
        <taxon>Bacteria</taxon>
        <taxon>Pseudomonadati</taxon>
        <taxon>Pseudomonadota</taxon>
        <taxon>Alphaproteobacteria</taxon>
        <taxon>Sphingomonadales</taxon>
        <taxon>Sphingomonadaceae</taxon>
        <taxon>Novosphingobium</taxon>
    </lineage>
</organism>
<dbReference type="RefSeq" id="WP_273618938.1">
    <property type="nucleotide sequence ID" value="NZ_CP117417.1"/>
</dbReference>
<dbReference type="InterPro" id="IPR056111">
    <property type="entry name" value="DUF7694"/>
</dbReference>
<evidence type="ECO:0000313" key="2">
    <source>
        <dbReference type="EMBL" id="WCT78628.1"/>
    </source>
</evidence>
<proteinExistence type="predicted"/>
<gene>
    <name evidence="2" type="ORF">PQ457_06610</name>
</gene>
<sequence length="137" mass="15693">MRDLRTLNKFRDRGSEMALWGWFDDSMAALGGYFHIPSKGTAFGLRVIASTAQNPEAQGWDHVSVSLPNRCPTWDEMEFIKRIFFLPEEVCFQLHPAEADYINNHPYCLHIWRHATMLVPLPPPHFVGRKELGVLGA</sequence>